<evidence type="ECO:0000256" key="8">
    <source>
        <dbReference type="SAM" id="MobiDB-lite"/>
    </source>
</evidence>
<keyword evidence="10" id="KW-1185">Reference proteome</keyword>
<evidence type="ECO:0000256" key="3">
    <source>
        <dbReference type="ARBA" id="ARBA00022816"/>
    </source>
</evidence>
<dbReference type="Proteomes" id="UP000094043">
    <property type="component" value="Chromosome 4"/>
</dbReference>
<feature type="compositionally biased region" description="Polar residues" evidence="8">
    <location>
        <begin position="269"/>
        <end position="290"/>
    </location>
</feature>
<keyword evidence="4" id="KW-0653">Protein transport</keyword>
<feature type="region of interest" description="Disordered" evidence="8">
    <location>
        <begin position="227"/>
        <end position="363"/>
    </location>
</feature>
<keyword evidence="2" id="KW-0813">Transport</keyword>
<gene>
    <name evidence="9" type="ORF">L203_103414</name>
</gene>
<evidence type="ECO:0000256" key="1">
    <source>
        <dbReference type="ARBA" id="ARBA00004567"/>
    </source>
</evidence>
<keyword evidence="7" id="KW-0539">Nucleus</keyword>
<feature type="compositionally biased region" description="Low complexity" evidence="8">
    <location>
        <begin position="466"/>
        <end position="481"/>
    </location>
</feature>
<keyword evidence="3" id="KW-0509">mRNA transport</keyword>
<feature type="compositionally biased region" description="Low complexity" evidence="8">
    <location>
        <begin position="125"/>
        <end position="136"/>
    </location>
</feature>
<dbReference type="InterPro" id="IPR000156">
    <property type="entry name" value="Ran_bind_dom"/>
</dbReference>
<dbReference type="Gene3D" id="2.30.29.30">
    <property type="entry name" value="Pleckstrin-homology domain (PH domain)/Phosphotyrosine-binding domain (PTB)"/>
    <property type="match status" value="1"/>
</dbReference>
<dbReference type="EMBL" id="CP143787">
    <property type="protein sequence ID" value="WVN88213.1"/>
    <property type="molecule type" value="Genomic_DNA"/>
</dbReference>
<feature type="compositionally biased region" description="Basic and acidic residues" evidence="8">
    <location>
        <begin position="523"/>
        <end position="537"/>
    </location>
</feature>
<evidence type="ECO:0000256" key="7">
    <source>
        <dbReference type="ARBA" id="ARBA00023242"/>
    </source>
</evidence>
<dbReference type="GO" id="GO:0051028">
    <property type="term" value="P:mRNA transport"/>
    <property type="evidence" value="ECO:0007669"/>
    <property type="project" value="UniProtKB-KW"/>
</dbReference>
<keyword evidence="6" id="KW-0906">Nuclear pore complex</keyword>
<dbReference type="KEGG" id="cdep:91087625"/>
<feature type="compositionally biased region" description="Low complexity" evidence="8">
    <location>
        <begin position="323"/>
        <end position="345"/>
    </location>
</feature>
<dbReference type="SMART" id="SM00160">
    <property type="entry name" value="RanBD"/>
    <property type="match status" value="1"/>
</dbReference>
<evidence type="ECO:0000256" key="5">
    <source>
        <dbReference type="ARBA" id="ARBA00023010"/>
    </source>
</evidence>
<feature type="compositionally biased region" description="Polar residues" evidence="8">
    <location>
        <begin position="240"/>
        <end position="255"/>
    </location>
</feature>
<protein>
    <submittedName>
        <fullName evidence="9">Uncharacterized protein</fullName>
    </submittedName>
</protein>
<name>A0A1E3IIG2_9TREE</name>
<feature type="compositionally biased region" description="Polar residues" evidence="8">
    <location>
        <begin position="539"/>
        <end position="570"/>
    </location>
</feature>
<dbReference type="GeneID" id="91087625"/>
<dbReference type="InterPro" id="IPR053074">
    <property type="entry name" value="NPC_Nucleoporin"/>
</dbReference>
<evidence type="ECO:0000313" key="10">
    <source>
        <dbReference type="Proteomes" id="UP000094043"/>
    </source>
</evidence>
<dbReference type="OrthoDB" id="185618at2759"/>
<reference evidence="9" key="1">
    <citation type="submission" date="2016-06" db="EMBL/GenBank/DDBJ databases">
        <authorList>
            <person name="Cuomo C."/>
            <person name="Litvintseva A."/>
            <person name="Heitman J."/>
            <person name="Chen Y."/>
            <person name="Sun S."/>
            <person name="Springer D."/>
            <person name="Dromer F."/>
            <person name="Young S."/>
            <person name="Zeng Q."/>
            <person name="Chapman S."/>
            <person name="Gujja S."/>
            <person name="Saif S."/>
            <person name="Birren B."/>
        </authorList>
    </citation>
    <scope>NUCLEOTIDE SEQUENCE</scope>
    <source>
        <strain evidence="9">CBS 7841</strain>
    </source>
</reference>
<evidence type="ECO:0000256" key="2">
    <source>
        <dbReference type="ARBA" id="ARBA00022448"/>
    </source>
</evidence>
<accession>A0A1E3IIG2</accession>
<feature type="compositionally biased region" description="Basic and acidic residues" evidence="8">
    <location>
        <begin position="256"/>
        <end position="268"/>
    </location>
</feature>
<dbReference type="Pfam" id="PF00638">
    <property type="entry name" value="Ran_BP1"/>
    <property type="match status" value="1"/>
</dbReference>
<feature type="region of interest" description="Disordered" evidence="8">
    <location>
        <begin position="1"/>
        <end position="83"/>
    </location>
</feature>
<feature type="compositionally biased region" description="Low complexity" evidence="8">
    <location>
        <begin position="58"/>
        <end position="83"/>
    </location>
</feature>
<dbReference type="Pfam" id="PF08911">
    <property type="entry name" value="NUP50"/>
    <property type="match status" value="1"/>
</dbReference>
<reference evidence="9" key="3">
    <citation type="submission" date="2024-01" db="EMBL/GenBank/DDBJ databases">
        <authorList>
            <person name="Coelho M.A."/>
            <person name="David-Palma M."/>
            <person name="Shea T."/>
            <person name="Sun S."/>
            <person name="Cuomo C.A."/>
            <person name="Heitman J."/>
        </authorList>
    </citation>
    <scope>NUCLEOTIDE SEQUENCE</scope>
    <source>
        <strain evidence="9">CBS 7841</strain>
    </source>
</reference>
<feature type="compositionally biased region" description="Low complexity" evidence="8">
    <location>
        <begin position="227"/>
        <end position="238"/>
    </location>
</feature>
<feature type="region of interest" description="Disordered" evidence="8">
    <location>
        <begin position="684"/>
        <end position="724"/>
    </location>
</feature>
<dbReference type="CDD" id="cd13170">
    <property type="entry name" value="RanBD_NUP50"/>
    <property type="match status" value="1"/>
</dbReference>
<evidence type="ECO:0000256" key="6">
    <source>
        <dbReference type="ARBA" id="ARBA00023132"/>
    </source>
</evidence>
<dbReference type="PANTHER" id="PTHR38697:SF1">
    <property type="entry name" value="NUCLEAR PORE COMPLEX PROTEIN SIMILAR TO S. CEREVISIAE NUP2 (EUROFUNG)"/>
    <property type="match status" value="1"/>
</dbReference>
<dbReference type="PROSITE" id="PS50196">
    <property type="entry name" value="RANBD1"/>
    <property type="match status" value="1"/>
</dbReference>
<reference evidence="9" key="2">
    <citation type="journal article" date="2022" name="Elife">
        <title>Obligate sexual reproduction of a homothallic fungus closely related to the Cryptococcus pathogenic species complex.</title>
        <authorList>
            <person name="Passer A.R."/>
            <person name="Clancey S.A."/>
            <person name="Shea T."/>
            <person name="David-Palma M."/>
            <person name="Averette A.F."/>
            <person name="Boekhout T."/>
            <person name="Porcel B.M."/>
            <person name="Nowrousian M."/>
            <person name="Cuomo C.A."/>
            <person name="Sun S."/>
            <person name="Heitman J."/>
            <person name="Coelho M.A."/>
        </authorList>
    </citation>
    <scope>NUCLEOTIDE SEQUENCE</scope>
    <source>
        <strain evidence="9">CBS 7841</strain>
    </source>
</reference>
<feature type="region of interest" description="Disordered" evidence="8">
    <location>
        <begin position="523"/>
        <end position="577"/>
    </location>
</feature>
<dbReference type="InterPro" id="IPR011993">
    <property type="entry name" value="PH-like_dom_sf"/>
</dbReference>
<feature type="region of interest" description="Disordered" evidence="8">
    <location>
        <begin position="459"/>
        <end position="481"/>
    </location>
</feature>
<dbReference type="SUPFAM" id="SSF50729">
    <property type="entry name" value="PH domain-like"/>
    <property type="match status" value="1"/>
</dbReference>
<proteinExistence type="predicted"/>
<sequence>MAKRQAENQASKNDAEEESTEEPGVRSAPFAPVEGRVVRGLPKRRGIESAGPTPTPAPVVTSSVPVPLTSTAPASNPFSTFSFGASNSNSSSFAFGQTSATSALTNTSTTAPKPFAGFSFGNGSVAAPASSAVESSKPTESIFSLGQKPAQLEPDKPTDPPKSFGNPSFAAATSTFLPTPNEEKKKEPKPAFSFGGPSSTFKEASKPATPFDTVSSIFSVGSISASAFPSPSVAPEASKPTFSFGVTSASTSSKESPMKTKTAEEESSTKPLQSSSATNSEGEINSTNGEAAQKPSFGFGKPATFASTSSDADTKQPVKAPMSFSFGHTTSFGSSSSPQSNSVTTPASRSMPVPPIITSSESEPLNPAETAYYTQLRGLNQSTLKFFTSLIEKDQFINLCDVLPNLGKQYGTHLQEVEKKIGWKPKVNKANDKNTSEKGKEKNSVVLAADLSLPKAPASGFSLPKAPSSSSTQASSGFTPSAFSGTNKSGFTFPATTSTKPFSSASKDTSAAVNKLISDALAEKPDKTMEKDAKLGKANETSTSKVELAKKSTSLFMNPTTPSKPSSDEPSAQLLGKFGPGGSIPTLSFGAKASGSPAATNSAFSFGKSSISAGGSVTGFSFGSHVPAPAKTTSAASSLTQPLSFNISSPSQPFVFGKSPVVQPSANAPSFSASLAPFSAASSTVTTAPTSSEATPVLTDGEDTAGEPSTNLATTAGAGEENEDTLYEVRGKLNKLEDGRYISEGLGIFKMKKEKKGSRRRLLMRTDGNGNVIMNMVLKSTFSPSADGSFLKFLGFNTDGKPTLYALRVKTAQSAEKVKEALAKEVENIKDEEKS</sequence>
<keyword evidence="5" id="KW-0811">Translocation</keyword>
<evidence type="ECO:0000256" key="4">
    <source>
        <dbReference type="ARBA" id="ARBA00022927"/>
    </source>
</evidence>
<evidence type="ECO:0000313" key="9">
    <source>
        <dbReference type="EMBL" id="WVN88213.1"/>
    </source>
</evidence>
<feature type="compositionally biased region" description="Low complexity" evidence="8">
    <location>
        <begin position="684"/>
        <end position="696"/>
    </location>
</feature>
<dbReference type="AlphaFoldDB" id="A0A1E3IIG2"/>
<dbReference type="RefSeq" id="XP_066068913.1">
    <property type="nucleotide sequence ID" value="XM_066212816.1"/>
</dbReference>
<organism evidence="9 10">
    <name type="scientific">Cryptococcus depauperatus CBS 7841</name>
    <dbReference type="NCBI Taxonomy" id="1295531"/>
    <lineage>
        <taxon>Eukaryota</taxon>
        <taxon>Fungi</taxon>
        <taxon>Dikarya</taxon>
        <taxon>Basidiomycota</taxon>
        <taxon>Agaricomycotina</taxon>
        <taxon>Tremellomycetes</taxon>
        <taxon>Tremellales</taxon>
        <taxon>Cryptococcaceae</taxon>
        <taxon>Cryptococcus</taxon>
    </lineage>
</organism>
<feature type="region of interest" description="Disordered" evidence="8">
    <location>
        <begin position="125"/>
        <end position="209"/>
    </location>
</feature>
<dbReference type="GO" id="GO:0005643">
    <property type="term" value="C:nuclear pore"/>
    <property type="evidence" value="ECO:0007669"/>
    <property type="project" value="UniProtKB-SubCell"/>
</dbReference>
<dbReference type="PANTHER" id="PTHR38697">
    <property type="entry name" value="NUCLEAR PORE COMPLEX PROTEIN SIMILAR TO S. CEREVISIAE NUP2 (EUROFUNG)"/>
    <property type="match status" value="1"/>
</dbReference>
<dbReference type="VEuPathDB" id="FungiDB:L203_02992"/>
<dbReference type="GO" id="GO:0015031">
    <property type="term" value="P:protein transport"/>
    <property type="evidence" value="ECO:0007669"/>
    <property type="project" value="UniProtKB-KW"/>
</dbReference>
<comment type="subcellular location">
    <subcellularLocation>
        <location evidence="1">Nucleus</location>
        <location evidence="1">Nuclear pore complex</location>
    </subcellularLocation>
</comment>
<dbReference type="InterPro" id="IPR015007">
    <property type="entry name" value="NUP2/50/61"/>
</dbReference>